<keyword evidence="2" id="KW-1185">Reference proteome</keyword>
<accession>A0AAN6GBL3</accession>
<name>A0AAN6GBL3_9BASI</name>
<proteinExistence type="predicted"/>
<evidence type="ECO:0000313" key="1">
    <source>
        <dbReference type="EMBL" id="KAK0524563.1"/>
    </source>
</evidence>
<dbReference type="EMBL" id="JAPDMQ010000444">
    <property type="protein sequence ID" value="KAK0524563.1"/>
    <property type="molecule type" value="Genomic_DNA"/>
</dbReference>
<dbReference type="Proteomes" id="UP001176521">
    <property type="component" value="Unassembled WGS sequence"/>
</dbReference>
<dbReference type="AlphaFoldDB" id="A0AAN6GBL3"/>
<organism evidence="1 2">
    <name type="scientific">Tilletia horrida</name>
    <dbReference type="NCBI Taxonomy" id="155126"/>
    <lineage>
        <taxon>Eukaryota</taxon>
        <taxon>Fungi</taxon>
        <taxon>Dikarya</taxon>
        <taxon>Basidiomycota</taxon>
        <taxon>Ustilaginomycotina</taxon>
        <taxon>Exobasidiomycetes</taxon>
        <taxon>Tilletiales</taxon>
        <taxon>Tilletiaceae</taxon>
        <taxon>Tilletia</taxon>
    </lineage>
</organism>
<comment type="caution">
    <text evidence="1">The sequence shown here is derived from an EMBL/GenBank/DDBJ whole genome shotgun (WGS) entry which is preliminary data.</text>
</comment>
<gene>
    <name evidence="1" type="ORF">OC842_005792</name>
</gene>
<sequence>MLEAVDCRFLFDLTISDTVSIVLMNGEQSRVPIFMLSCNIINHVTDYLQRHLSALPGHDFRLIYGSVDSSRSSTFSGGSESEAHRFESFEEMSAQLAFAITFSTLLAVIRTGNHTLCPPYGPRTGHSEIMKIEQSLCTGLRSEVAMPLLALAHAAAREQVEDRHLEDALYALTDRQCPWLWGAHDFLPLSVVLFSYNSANAQWPSYCDYHDAFTRLWDALRDA</sequence>
<reference evidence="1" key="1">
    <citation type="journal article" date="2023" name="PhytoFront">
        <title>Draft Genome Resources of Seven Strains of Tilletia horrida, Causal Agent of Kernel Smut of Rice.</title>
        <authorList>
            <person name="Khanal S."/>
            <person name="Antony Babu S."/>
            <person name="Zhou X.G."/>
        </authorList>
    </citation>
    <scope>NUCLEOTIDE SEQUENCE</scope>
    <source>
        <strain evidence="1">TX3</strain>
    </source>
</reference>
<protein>
    <submittedName>
        <fullName evidence="1">Uncharacterized protein</fullName>
    </submittedName>
</protein>
<evidence type="ECO:0000313" key="2">
    <source>
        <dbReference type="Proteomes" id="UP001176521"/>
    </source>
</evidence>